<evidence type="ECO:0000256" key="3">
    <source>
        <dbReference type="ARBA" id="ARBA00022989"/>
    </source>
</evidence>
<feature type="transmembrane region" description="Helical" evidence="5">
    <location>
        <begin position="120"/>
        <end position="137"/>
    </location>
</feature>
<dbReference type="SUPFAM" id="SSF103481">
    <property type="entry name" value="Multidrug resistance efflux transporter EmrE"/>
    <property type="match status" value="2"/>
</dbReference>
<feature type="domain" description="EamA" evidence="6">
    <location>
        <begin position="9"/>
        <end position="136"/>
    </location>
</feature>
<dbReference type="InterPro" id="IPR050638">
    <property type="entry name" value="AA-Vitamin_Transporters"/>
</dbReference>
<feature type="transmembrane region" description="Helical" evidence="5">
    <location>
        <begin position="212"/>
        <end position="233"/>
    </location>
</feature>
<accession>A0A6S7DXL9</accession>
<dbReference type="RefSeq" id="WP_175208204.1">
    <property type="nucleotide sequence ID" value="NZ_CADILG010000025.1"/>
</dbReference>
<comment type="subcellular location">
    <subcellularLocation>
        <location evidence="1">Membrane</location>
        <topology evidence="1">Multi-pass membrane protein</topology>
    </subcellularLocation>
</comment>
<protein>
    <submittedName>
        <fullName evidence="7">IS1595 family transposase ISBsp7</fullName>
    </submittedName>
</protein>
<dbReference type="EMBL" id="CADILG010000025">
    <property type="protein sequence ID" value="CAB3884352.1"/>
    <property type="molecule type" value="Genomic_DNA"/>
</dbReference>
<dbReference type="PANTHER" id="PTHR32322:SF9">
    <property type="entry name" value="AMINO-ACID METABOLITE EFFLUX PUMP-RELATED"/>
    <property type="match status" value="1"/>
</dbReference>
<proteinExistence type="predicted"/>
<name>A0A6S7DXL9_9BURK</name>
<organism evidence="7 8">
    <name type="scientific">Achromobacter anxifer</name>
    <dbReference type="NCBI Taxonomy" id="1287737"/>
    <lineage>
        <taxon>Bacteria</taxon>
        <taxon>Pseudomonadati</taxon>
        <taxon>Pseudomonadota</taxon>
        <taxon>Betaproteobacteria</taxon>
        <taxon>Burkholderiales</taxon>
        <taxon>Alcaligenaceae</taxon>
        <taxon>Achromobacter</taxon>
    </lineage>
</organism>
<feature type="transmembrane region" description="Helical" evidence="5">
    <location>
        <begin position="240"/>
        <end position="260"/>
    </location>
</feature>
<evidence type="ECO:0000256" key="1">
    <source>
        <dbReference type="ARBA" id="ARBA00004141"/>
    </source>
</evidence>
<reference evidence="7 8" key="1">
    <citation type="submission" date="2020-04" db="EMBL/GenBank/DDBJ databases">
        <authorList>
            <person name="De Canck E."/>
        </authorList>
    </citation>
    <scope>NUCLEOTIDE SEQUENCE [LARGE SCALE GENOMIC DNA]</scope>
    <source>
        <strain evidence="7 8">LMG 26858</strain>
    </source>
</reference>
<feature type="transmembrane region" description="Helical" evidence="5">
    <location>
        <begin position="33"/>
        <end position="53"/>
    </location>
</feature>
<dbReference type="PANTHER" id="PTHR32322">
    <property type="entry name" value="INNER MEMBRANE TRANSPORTER"/>
    <property type="match status" value="1"/>
</dbReference>
<evidence type="ECO:0000259" key="6">
    <source>
        <dbReference type="Pfam" id="PF00892"/>
    </source>
</evidence>
<feature type="transmembrane region" description="Helical" evidence="5">
    <location>
        <begin position="7"/>
        <end position="27"/>
    </location>
</feature>
<dbReference type="GO" id="GO:0016020">
    <property type="term" value="C:membrane"/>
    <property type="evidence" value="ECO:0007669"/>
    <property type="project" value="UniProtKB-SubCell"/>
</dbReference>
<evidence type="ECO:0000313" key="8">
    <source>
        <dbReference type="Proteomes" id="UP000494117"/>
    </source>
</evidence>
<feature type="transmembrane region" description="Helical" evidence="5">
    <location>
        <begin position="65"/>
        <end position="86"/>
    </location>
</feature>
<dbReference type="Proteomes" id="UP000494117">
    <property type="component" value="Unassembled WGS sequence"/>
</dbReference>
<evidence type="ECO:0000256" key="5">
    <source>
        <dbReference type="SAM" id="Phobius"/>
    </source>
</evidence>
<feature type="domain" description="EamA" evidence="6">
    <location>
        <begin position="150"/>
        <end position="281"/>
    </location>
</feature>
<dbReference type="InterPro" id="IPR000620">
    <property type="entry name" value="EamA_dom"/>
</dbReference>
<dbReference type="Gene3D" id="1.10.3730.20">
    <property type="match status" value="1"/>
</dbReference>
<feature type="transmembrane region" description="Helical" evidence="5">
    <location>
        <begin position="92"/>
        <end position="113"/>
    </location>
</feature>
<evidence type="ECO:0000256" key="2">
    <source>
        <dbReference type="ARBA" id="ARBA00022692"/>
    </source>
</evidence>
<evidence type="ECO:0000256" key="4">
    <source>
        <dbReference type="ARBA" id="ARBA00023136"/>
    </source>
</evidence>
<feature type="transmembrane region" description="Helical" evidence="5">
    <location>
        <begin position="266"/>
        <end position="285"/>
    </location>
</feature>
<dbReference type="AlphaFoldDB" id="A0A6S7DXL9"/>
<keyword evidence="4 5" id="KW-0472">Membrane</keyword>
<evidence type="ECO:0000313" key="7">
    <source>
        <dbReference type="EMBL" id="CAB3884352.1"/>
    </source>
</evidence>
<feature type="transmembrane region" description="Helical" evidence="5">
    <location>
        <begin position="179"/>
        <end position="200"/>
    </location>
</feature>
<sequence>MRQRDLLDLLLLAAVWGGSFLFMRIAVPEFGPVALIELRVGLAALFLLPAAIWRGKLPLIARHWRAILVVGAFNAALPFLLFAYAAQSLGAGFLSVANAVTPVWGAMIGWLWLKDRLPRMRALGLLISVSGIVVLVWDKLDFGDGGSGLAVLAAVSAPIFYGIAANWTKRYLTGVDALVNATGSMLAASLLLLPLAIAAWPEQPVSFKAWQAIAVLAVVCTGAAYIIFFRLIANVGPTGAVSVTFLVPIFGLLWGVWFLGETLTPPILAGAAIILAGTALALGLLPRRGR</sequence>
<keyword evidence="2 5" id="KW-0812">Transmembrane</keyword>
<gene>
    <name evidence="7" type="ORF">LMG26858_03396</name>
</gene>
<dbReference type="Pfam" id="PF00892">
    <property type="entry name" value="EamA"/>
    <property type="match status" value="2"/>
</dbReference>
<keyword evidence="3 5" id="KW-1133">Transmembrane helix</keyword>
<keyword evidence="8" id="KW-1185">Reference proteome</keyword>
<dbReference type="InterPro" id="IPR037185">
    <property type="entry name" value="EmrE-like"/>
</dbReference>
<feature type="transmembrane region" description="Helical" evidence="5">
    <location>
        <begin position="149"/>
        <end position="167"/>
    </location>
</feature>